<comment type="function">
    <text evidence="12">Fluoride-specific ion channel. Important for reducing fluoride concentration in the cell, thus reducing its toxicity.</text>
</comment>
<comment type="catalytic activity">
    <reaction evidence="11">
        <text>fluoride(in) = fluoride(out)</text>
        <dbReference type="Rhea" id="RHEA:76159"/>
        <dbReference type="ChEBI" id="CHEBI:17051"/>
    </reaction>
    <physiologicalReaction direction="left-to-right" evidence="11">
        <dbReference type="Rhea" id="RHEA:76160"/>
    </physiologicalReaction>
</comment>
<name>A0ABW2EY42_9GAMM</name>
<evidence type="ECO:0000313" key="13">
    <source>
        <dbReference type="EMBL" id="MFC7089716.1"/>
    </source>
</evidence>
<feature type="transmembrane region" description="Helical" evidence="12">
    <location>
        <begin position="6"/>
        <end position="24"/>
    </location>
</feature>
<comment type="activity regulation">
    <text evidence="12">Na(+) is not transported, but it plays an essential structural role and its presence is essential for fluoride channel function.</text>
</comment>
<reference evidence="14" key="1">
    <citation type="journal article" date="2019" name="Int. J. Syst. Evol. Microbiol.">
        <title>The Global Catalogue of Microorganisms (GCM) 10K type strain sequencing project: providing services to taxonomists for standard genome sequencing and annotation.</title>
        <authorList>
            <consortium name="The Broad Institute Genomics Platform"/>
            <consortium name="The Broad Institute Genome Sequencing Center for Infectious Disease"/>
            <person name="Wu L."/>
            <person name="Ma J."/>
        </authorList>
    </citation>
    <scope>NUCLEOTIDE SEQUENCE [LARGE SCALE GENOMIC DNA]</scope>
    <source>
        <strain evidence="14">CGMCC 1.13666</strain>
    </source>
</reference>
<protein>
    <recommendedName>
        <fullName evidence="12">Fluoride-specific ion channel FluC</fullName>
    </recommendedName>
</protein>
<keyword evidence="3" id="KW-0997">Cell inner membrane</keyword>
<dbReference type="Proteomes" id="UP001596411">
    <property type="component" value="Unassembled WGS sequence"/>
</dbReference>
<keyword evidence="6 12" id="KW-0915">Sodium</keyword>
<accession>A0ABW2EY42</accession>
<sequence>MGVGQGIVLVALGGVLGGVGRVWLSQWVGRRTPSDFPWGTLAVNLCGALVLGVIAAHGVAGGALWALLAVGLLGSFTTVSSFAYQSLTLLRGPHPGLGWLNLVLTLGLGLAAMVLGHALGSGMASWGGTP</sequence>
<organism evidence="13 14">
    <name type="scientific">Halomonas salifodinae</name>
    <dbReference type="NCBI Taxonomy" id="438745"/>
    <lineage>
        <taxon>Bacteria</taxon>
        <taxon>Pseudomonadati</taxon>
        <taxon>Pseudomonadota</taxon>
        <taxon>Gammaproteobacteria</taxon>
        <taxon>Oceanospirillales</taxon>
        <taxon>Halomonadaceae</taxon>
        <taxon>Halomonas</taxon>
    </lineage>
</organism>
<feature type="transmembrane region" description="Helical" evidence="12">
    <location>
        <begin position="63"/>
        <end position="84"/>
    </location>
</feature>
<keyword evidence="4 12" id="KW-0812">Transmembrane</keyword>
<keyword evidence="8 12" id="KW-0472">Membrane</keyword>
<proteinExistence type="inferred from homology"/>
<keyword evidence="5 12" id="KW-1133">Transmembrane helix</keyword>
<feature type="transmembrane region" description="Helical" evidence="12">
    <location>
        <begin position="96"/>
        <end position="120"/>
    </location>
</feature>
<comment type="subcellular location">
    <subcellularLocation>
        <location evidence="1 12">Cell membrane</location>
        <topology evidence="1 12">Multi-pass membrane protein</topology>
    </subcellularLocation>
</comment>
<keyword evidence="7 12" id="KW-0406">Ion transport</keyword>
<evidence type="ECO:0000256" key="9">
    <source>
        <dbReference type="ARBA" id="ARBA00023303"/>
    </source>
</evidence>
<dbReference type="EMBL" id="JBHSZP010000014">
    <property type="protein sequence ID" value="MFC7089716.1"/>
    <property type="molecule type" value="Genomic_DNA"/>
</dbReference>
<dbReference type="InterPro" id="IPR003691">
    <property type="entry name" value="FluC"/>
</dbReference>
<keyword evidence="12" id="KW-0813">Transport</keyword>
<dbReference type="PANTHER" id="PTHR28259">
    <property type="entry name" value="FLUORIDE EXPORT PROTEIN 1-RELATED"/>
    <property type="match status" value="1"/>
</dbReference>
<dbReference type="PANTHER" id="PTHR28259:SF1">
    <property type="entry name" value="FLUORIDE EXPORT PROTEIN 1-RELATED"/>
    <property type="match status" value="1"/>
</dbReference>
<dbReference type="Pfam" id="PF02537">
    <property type="entry name" value="CRCB"/>
    <property type="match status" value="1"/>
</dbReference>
<evidence type="ECO:0000256" key="10">
    <source>
        <dbReference type="ARBA" id="ARBA00035120"/>
    </source>
</evidence>
<evidence type="ECO:0000256" key="1">
    <source>
        <dbReference type="ARBA" id="ARBA00004651"/>
    </source>
</evidence>
<evidence type="ECO:0000256" key="5">
    <source>
        <dbReference type="ARBA" id="ARBA00022989"/>
    </source>
</evidence>
<evidence type="ECO:0000256" key="12">
    <source>
        <dbReference type="HAMAP-Rule" id="MF_00454"/>
    </source>
</evidence>
<feature type="binding site" evidence="12">
    <location>
        <position position="77"/>
    </location>
    <ligand>
        <name>Na(+)</name>
        <dbReference type="ChEBI" id="CHEBI:29101"/>
        <note>structural</note>
    </ligand>
</feature>
<evidence type="ECO:0000256" key="4">
    <source>
        <dbReference type="ARBA" id="ARBA00022692"/>
    </source>
</evidence>
<evidence type="ECO:0000256" key="3">
    <source>
        <dbReference type="ARBA" id="ARBA00022519"/>
    </source>
</evidence>
<keyword evidence="9 12" id="KW-0407">Ion channel</keyword>
<dbReference type="RefSeq" id="WP_346061082.1">
    <property type="nucleotide sequence ID" value="NZ_BAAADR010000002.1"/>
</dbReference>
<feature type="transmembrane region" description="Helical" evidence="12">
    <location>
        <begin position="36"/>
        <end position="57"/>
    </location>
</feature>
<evidence type="ECO:0000256" key="11">
    <source>
        <dbReference type="ARBA" id="ARBA00035585"/>
    </source>
</evidence>
<evidence type="ECO:0000256" key="8">
    <source>
        <dbReference type="ARBA" id="ARBA00023136"/>
    </source>
</evidence>
<keyword evidence="12" id="KW-0479">Metal-binding</keyword>
<evidence type="ECO:0000256" key="7">
    <source>
        <dbReference type="ARBA" id="ARBA00023065"/>
    </source>
</evidence>
<keyword evidence="14" id="KW-1185">Reference proteome</keyword>
<comment type="caution">
    <text evidence="13">The sequence shown here is derived from an EMBL/GenBank/DDBJ whole genome shotgun (WGS) entry which is preliminary data.</text>
</comment>
<comment type="similarity">
    <text evidence="10 12">Belongs to the fluoride channel Fluc/FEX (TC 1.A.43) family.</text>
</comment>
<dbReference type="HAMAP" id="MF_00454">
    <property type="entry name" value="FluC"/>
    <property type="match status" value="1"/>
</dbReference>
<evidence type="ECO:0000256" key="2">
    <source>
        <dbReference type="ARBA" id="ARBA00022475"/>
    </source>
</evidence>
<keyword evidence="2 12" id="KW-1003">Cell membrane</keyword>
<gene>
    <name evidence="12" type="primary">fluC</name>
    <name evidence="12" type="synonym">crcB</name>
    <name evidence="13" type="ORF">ACFQH5_09150</name>
</gene>
<evidence type="ECO:0000256" key="6">
    <source>
        <dbReference type="ARBA" id="ARBA00023053"/>
    </source>
</evidence>
<feature type="binding site" evidence="12">
    <location>
        <position position="74"/>
    </location>
    <ligand>
        <name>Na(+)</name>
        <dbReference type="ChEBI" id="CHEBI:29101"/>
        <note>structural</note>
    </ligand>
</feature>
<evidence type="ECO:0000313" key="14">
    <source>
        <dbReference type="Proteomes" id="UP001596411"/>
    </source>
</evidence>